<proteinExistence type="predicted"/>
<gene>
    <name evidence="1" type="ORF">TAFFO16_282</name>
</gene>
<evidence type="ECO:0000313" key="2">
    <source>
        <dbReference type="Proteomes" id="UP000223534"/>
    </source>
</evidence>
<evidence type="ECO:0000313" key="1">
    <source>
        <dbReference type="EMBL" id="ASZ76015.1"/>
    </source>
</evidence>
<protein>
    <submittedName>
        <fullName evidence="1">Uncharacterized protein</fullName>
    </submittedName>
</protein>
<organism evidence="1 2">
    <name type="scientific">Bacillus phage Taffo16</name>
    <dbReference type="NCBI Taxonomy" id="2030094"/>
    <lineage>
        <taxon>Viruses</taxon>
        <taxon>Duplodnaviria</taxon>
        <taxon>Heunggongvirae</taxon>
        <taxon>Uroviricota</taxon>
        <taxon>Caudoviricetes</taxon>
        <taxon>Herelleviridae</taxon>
        <taxon>Bastillevirinae</taxon>
        <taxon>Bequatrovirus</taxon>
        <taxon>Bequatrovirus riley</taxon>
    </lineage>
</organism>
<accession>A0A249XVN3</accession>
<dbReference type="EMBL" id="MF765814">
    <property type="protein sequence ID" value="ASZ76015.1"/>
    <property type="molecule type" value="Genomic_DNA"/>
</dbReference>
<name>A0A249XVN3_9CAUD</name>
<sequence length="156" mass="18520">MSYKDNVYITENRLIEMYTNEQEFEKLNQGHVCKGSTIYKEGLHTIVFKAKAKCITNFVKGHPLSREEGYHMYITPYALVDMTDVNTVEQWKKNKDTSVERLRDIWELLEKTCNELDHLQRNHIILESDTRKAVEKVMKQVESLEEYRIKGNNLYL</sequence>
<reference evidence="2" key="1">
    <citation type="submission" date="2017-08" db="EMBL/GenBank/DDBJ databases">
        <authorList>
            <person name="Puglisi K.M."/>
            <person name="Abker F."/>
            <person name="Adetunja A."/>
            <person name="Azinge I."/>
            <person name="Baskerville V."/>
            <person name="Brown C."/>
            <person name="Cabassa I."/>
            <person name="Cannady D."/>
            <person name="Duran G."/>
            <person name="Franklin M."/>
            <person name="Kontchou K."/>
            <person name="Kelly K."/>
            <person name="Mohamed A."/>
            <person name="Okusolubo T."/>
            <person name="Oriala D."/>
            <person name="Shrestha A."/>
            <person name="Song A."/>
            <person name="Spruill R."/>
            <person name="Williams K."/>
            <person name="Nunn R."/>
            <person name="Johnson A."/>
            <person name="Erill I."/>
            <person name="Caruso S.M."/>
        </authorList>
    </citation>
    <scope>NUCLEOTIDE SEQUENCE [LARGE SCALE GENOMIC DNA]</scope>
</reference>
<dbReference type="Proteomes" id="UP000223534">
    <property type="component" value="Segment"/>
</dbReference>